<dbReference type="SMART" id="SM00450">
    <property type="entry name" value="RHOD"/>
    <property type="match status" value="1"/>
</dbReference>
<dbReference type="InterPro" id="IPR058840">
    <property type="entry name" value="AAA_SelU"/>
</dbReference>
<dbReference type="PROSITE" id="PS50206">
    <property type="entry name" value="RHODANESE_3"/>
    <property type="match status" value="1"/>
</dbReference>
<evidence type="ECO:0000313" key="4">
    <source>
        <dbReference type="Proteomes" id="UP000265816"/>
    </source>
</evidence>
<dbReference type="InterPro" id="IPR001763">
    <property type="entry name" value="Rhodanese-like_dom"/>
</dbReference>
<dbReference type="OrthoDB" id="9808735at2"/>
<keyword evidence="1" id="KW-0711">Selenium</keyword>
<evidence type="ECO:0000313" key="3">
    <source>
        <dbReference type="EMBL" id="RID85573.1"/>
    </source>
</evidence>
<feature type="domain" description="Rhodanese" evidence="2">
    <location>
        <begin position="11"/>
        <end position="133"/>
    </location>
</feature>
<dbReference type="PANTHER" id="PTHR30401">
    <property type="entry name" value="TRNA 2-SELENOURIDINE SYNTHASE"/>
    <property type="match status" value="1"/>
</dbReference>
<dbReference type="AlphaFoldDB" id="A0A398BDA2"/>
<dbReference type="GO" id="GO:0043828">
    <property type="term" value="F:tRNA 2-selenouridine synthase activity"/>
    <property type="evidence" value="ECO:0007669"/>
    <property type="project" value="InterPro"/>
</dbReference>
<accession>A0A398BDA2</accession>
<dbReference type="Proteomes" id="UP000265816">
    <property type="component" value="Unassembled WGS sequence"/>
</dbReference>
<dbReference type="EMBL" id="QWVT01000015">
    <property type="protein sequence ID" value="RID85573.1"/>
    <property type="molecule type" value="Genomic_DNA"/>
</dbReference>
<organism evidence="3 4">
    <name type="scientific">Mesobacillus zeae</name>
    <dbReference type="NCBI Taxonomy" id="1917180"/>
    <lineage>
        <taxon>Bacteria</taxon>
        <taxon>Bacillati</taxon>
        <taxon>Bacillota</taxon>
        <taxon>Bacilli</taxon>
        <taxon>Bacillales</taxon>
        <taxon>Bacillaceae</taxon>
        <taxon>Mesobacillus</taxon>
    </lineage>
</organism>
<dbReference type="SUPFAM" id="SSF52540">
    <property type="entry name" value="P-loop containing nucleoside triphosphate hydrolases"/>
    <property type="match status" value="1"/>
</dbReference>
<dbReference type="GO" id="GO:0002098">
    <property type="term" value="P:tRNA wobble uridine modification"/>
    <property type="evidence" value="ECO:0007669"/>
    <property type="project" value="InterPro"/>
</dbReference>
<evidence type="ECO:0000256" key="1">
    <source>
        <dbReference type="ARBA" id="ARBA00023266"/>
    </source>
</evidence>
<keyword evidence="4" id="KW-1185">Reference proteome</keyword>
<reference evidence="3 4" key="1">
    <citation type="submission" date="2018-08" db="EMBL/GenBank/DDBJ databases">
        <title>Bacillus jemisoniae sp. nov., Bacillus chryseoplanitiae sp. nov., Bacillus resnikiae sp. nov., and Bacillus frankliniae sp. nov., isolated from Viking spacecraft and associated surfaces.</title>
        <authorList>
            <person name="Seuylemezian A."/>
            <person name="Vaishampayan P."/>
        </authorList>
    </citation>
    <scope>NUCLEOTIDE SEQUENCE [LARGE SCALE GENOMIC DNA]</scope>
    <source>
        <strain evidence="3 4">JJ-247</strain>
    </source>
</reference>
<sequence length="354" mass="40117">MKDITVEELIGSNEFIPVDVRSPIEHKEASIPGSVNIPLFSDEERREIGILYKKSGEMAARWRAMEVVSPKLPDILGQFRNLAETGATPVVHCWRGGMRSKAVATFLEYSGCESIRLSGGYRAFREYILEEIPMLLPKKAVIIHGMTGTGKTDILHELQAKGYPVLDLEQMANHRGSLFGMIGTGDGYNQKTFDALLFKRLNEMKGAPYFIMEAESKRIGRAVQPDSMLDRKKDAIHLFVHSSIEKRVERIMAEYVIPYQGQGWFREEVLDKIRKIEKRLKNVPLAEELEQAVLGENYPEVIRILLIHYYDPRYTHALGEYEAKFIEIDGDHDSGAASLIEEHLPKAVRAGKAM</sequence>
<dbReference type="SUPFAM" id="SSF52821">
    <property type="entry name" value="Rhodanese/Cell cycle control phosphatase"/>
    <property type="match status" value="1"/>
</dbReference>
<dbReference type="NCBIfam" id="TIGR03167">
    <property type="entry name" value="tRNA_sel_U_synt"/>
    <property type="match status" value="1"/>
</dbReference>
<dbReference type="InterPro" id="IPR036873">
    <property type="entry name" value="Rhodanese-like_dom_sf"/>
</dbReference>
<dbReference type="InterPro" id="IPR027417">
    <property type="entry name" value="P-loop_NTPase"/>
</dbReference>
<name>A0A398BDA2_9BACI</name>
<dbReference type="Gene3D" id="3.40.50.300">
    <property type="entry name" value="P-loop containing nucleotide triphosphate hydrolases"/>
    <property type="match status" value="1"/>
</dbReference>
<evidence type="ECO:0000259" key="2">
    <source>
        <dbReference type="PROSITE" id="PS50206"/>
    </source>
</evidence>
<protein>
    <submittedName>
        <fullName evidence="3">tRNA 2-selenouridine(34) synthase MnmH</fullName>
    </submittedName>
</protein>
<dbReference type="Pfam" id="PF00581">
    <property type="entry name" value="Rhodanese"/>
    <property type="match status" value="1"/>
</dbReference>
<proteinExistence type="predicted"/>
<comment type="caution">
    <text evidence="3">The sequence shown here is derived from an EMBL/GenBank/DDBJ whole genome shotgun (WGS) entry which is preliminary data.</text>
</comment>
<dbReference type="NCBIfam" id="NF008750">
    <property type="entry name" value="PRK11784.1-2"/>
    <property type="match status" value="1"/>
</dbReference>
<dbReference type="Gene3D" id="3.40.250.10">
    <property type="entry name" value="Rhodanese-like domain"/>
    <property type="match status" value="1"/>
</dbReference>
<dbReference type="PANTHER" id="PTHR30401:SF0">
    <property type="entry name" value="TRNA 2-SELENOURIDINE SYNTHASE"/>
    <property type="match status" value="1"/>
</dbReference>
<dbReference type="Pfam" id="PF26341">
    <property type="entry name" value="AAA_SelU"/>
    <property type="match status" value="1"/>
</dbReference>
<dbReference type="InterPro" id="IPR017582">
    <property type="entry name" value="SelU"/>
</dbReference>
<dbReference type="RefSeq" id="WP_119112426.1">
    <property type="nucleotide sequence ID" value="NZ_CBCSEO010000002.1"/>
</dbReference>
<gene>
    <name evidence="3" type="primary">mnmH</name>
    <name evidence="3" type="ORF">D1970_08405</name>
</gene>